<dbReference type="InterPro" id="IPR014718">
    <property type="entry name" value="GH-type_carb-bd"/>
</dbReference>
<dbReference type="Gene3D" id="2.70.98.10">
    <property type="match status" value="1"/>
</dbReference>
<proteinExistence type="inferred from homology"/>
<evidence type="ECO:0000256" key="1">
    <source>
        <dbReference type="ARBA" id="ARBA00001913"/>
    </source>
</evidence>
<evidence type="ECO:0000256" key="5">
    <source>
        <dbReference type="ARBA" id="ARBA00023235"/>
    </source>
</evidence>
<dbReference type="PANTHER" id="PTHR10091">
    <property type="entry name" value="ALDOSE-1-EPIMERASE"/>
    <property type="match status" value="1"/>
</dbReference>
<organism evidence="8 9">
    <name type="scientific">Chryseobacterium lactis</name>
    <dbReference type="NCBI Taxonomy" id="1241981"/>
    <lineage>
        <taxon>Bacteria</taxon>
        <taxon>Pseudomonadati</taxon>
        <taxon>Bacteroidota</taxon>
        <taxon>Flavobacteriia</taxon>
        <taxon>Flavobacteriales</taxon>
        <taxon>Weeksellaceae</taxon>
        <taxon>Chryseobacterium group</taxon>
        <taxon>Chryseobacterium</taxon>
    </lineage>
</organism>
<keyword evidence="6" id="KW-0119">Carbohydrate metabolism</keyword>
<dbReference type="GO" id="GO:0004034">
    <property type="term" value="F:aldose 1-epimerase activity"/>
    <property type="evidence" value="ECO:0007669"/>
    <property type="project" value="TreeGrafter"/>
</dbReference>
<reference evidence="8 9" key="1">
    <citation type="submission" date="2018-01" db="EMBL/GenBank/DDBJ databases">
        <title>Draft genome sequences of Chryseobacterium lactis NCTC11390, Chryseobacterium oncorhynchi 701B-08, and Chryseobacterium viscerum 687B-08.</title>
        <authorList>
            <person name="Jeong J.-J."/>
            <person name="Lee Y.J."/>
            <person name="Park B."/>
            <person name="Choi I.-G."/>
            <person name="Kim K.D."/>
        </authorList>
    </citation>
    <scope>NUCLEOTIDE SEQUENCE [LARGE SCALE GENOMIC DNA]</scope>
    <source>
        <strain evidence="8 9">NCTC11390</strain>
    </source>
</reference>
<comment type="subunit">
    <text evidence="3">Monomer.</text>
</comment>
<gene>
    <name evidence="8" type="ORF">C1637_25080</name>
    <name evidence="7" type="ORF">EG342_03345</name>
</gene>
<dbReference type="AlphaFoldDB" id="A0A3G6RM11"/>
<reference evidence="7 10" key="2">
    <citation type="submission" date="2018-11" db="EMBL/GenBank/DDBJ databases">
        <title>Proposal to divide the Flavobacteriaceae and reorganize its genera based on Amino Acid Identity values calculated from whole genome sequences.</title>
        <authorList>
            <person name="Nicholson A.C."/>
            <person name="Gulvik C.A."/>
            <person name="Whitney A.M."/>
            <person name="Humrighouse B.W."/>
            <person name="Bell M."/>
            <person name="Holmes B."/>
            <person name="Steigerwalt A.G."/>
            <person name="Villarma A."/>
            <person name="Sheth M."/>
            <person name="Batra D."/>
            <person name="Pryor J."/>
            <person name="Bernardet J.-F."/>
            <person name="Hugo C."/>
            <person name="Kampfer P."/>
            <person name="Newman J."/>
            <person name="McQuiston J.R."/>
        </authorList>
    </citation>
    <scope>NUCLEOTIDE SEQUENCE [LARGE SCALE GENOMIC DNA]</scope>
    <source>
        <strain evidence="7 10">KC_1864</strain>
    </source>
</reference>
<comment type="similarity">
    <text evidence="2">Belongs to the aldose epimerase family.</text>
</comment>
<dbReference type="EMBL" id="PPEH01000020">
    <property type="protein sequence ID" value="PNW10934.1"/>
    <property type="molecule type" value="Genomic_DNA"/>
</dbReference>
<dbReference type="GO" id="GO:0033499">
    <property type="term" value="P:galactose catabolic process via UDP-galactose, Leloir pathway"/>
    <property type="evidence" value="ECO:0007669"/>
    <property type="project" value="TreeGrafter"/>
</dbReference>
<dbReference type="KEGG" id="clac:EG342_03345"/>
<sequence>MSIITSFKTGGIKLKTGRYWDVNIFNLYILNKTFYFTMENILFRKLVNQKGFEVTFCNFGATITSFKIPTSDGNQIDVVLGFDTIEGYKKSFELQAQPFLGAVVGPHAGRLAFGKYMDDGTEIQLEKNCGEHHLHGGSINLSNQFWELILQSDDRLVFEIATNDGQTKYTAEYFLNDDTLFTNLRATTKVNTLVNLTQHSYFNLEGHQGSICNLKMKLLSSEFLEKNADLLPTGKLLNIKNTQFDFSEFGTCPAEIDTSFVLSGKNPGAILRNDKNGLSLKVYTNQPIIHVYVGGNTQPLIGKENTEYHNTSGICFEAQNFPDSPNHSNFKNGILREGENYSNEIAFKFEIDSI</sequence>
<keyword evidence="5" id="KW-0413">Isomerase</keyword>
<dbReference type="Proteomes" id="UP000279972">
    <property type="component" value="Chromosome"/>
</dbReference>
<evidence type="ECO:0000313" key="7">
    <source>
        <dbReference type="EMBL" id="AZA81001.1"/>
    </source>
</evidence>
<evidence type="ECO:0000313" key="10">
    <source>
        <dbReference type="Proteomes" id="UP000279972"/>
    </source>
</evidence>
<dbReference type="InterPro" id="IPR008183">
    <property type="entry name" value="Aldose_1/G6P_1-epimerase"/>
</dbReference>
<dbReference type="InterPro" id="IPR011013">
    <property type="entry name" value="Gal_mutarotase_sf_dom"/>
</dbReference>
<evidence type="ECO:0000313" key="9">
    <source>
        <dbReference type="Proteomes" id="UP000236262"/>
    </source>
</evidence>
<dbReference type="GO" id="GO:0030246">
    <property type="term" value="F:carbohydrate binding"/>
    <property type="evidence" value="ECO:0007669"/>
    <property type="project" value="InterPro"/>
</dbReference>
<evidence type="ECO:0000256" key="3">
    <source>
        <dbReference type="ARBA" id="ARBA00011245"/>
    </source>
</evidence>
<evidence type="ECO:0000256" key="4">
    <source>
        <dbReference type="ARBA" id="ARBA00022837"/>
    </source>
</evidence>
<name>A0A3G6RM11_CHRLC</name>
<dbReference type="SUPFAM" id="SSF74650">
    <property type="entry name" value="Galactose mutarotase-like"/>
    <property type="match status" value="1"/>
</dbReference>
<protein>
    <submittedName>
        <fullName evidence="7">Galactose mutarotase</fullName>
    </submittedName>
    <submittedName>
        <fullName evidence="8">Galactose-1-epimerase</fullName>
    </submittedName>
</protein>
<dbReference type="Pfam" id="PF01263">
    <property type="entry name" value="Aldose_epim"/>
    <property type="match status" value="1"/>
</dbReference>
<dbReference type="InterPro" id="IPR047215">
    <property type="entry name" value="Galactose_mutarotase-like"/>
</dbReference>
<dbReference type="PANTHER" id="PTHR10091:SF0">
    <property type="entry name" value="GALACTOSE MUTAROTASE"/>
    <property type="match status" value="1"/>
</dbReference>
<comment type="cofactor">
    <cofactor evidence="1">
        <name>Ca(2+)</name>
        <dbReference type="ChEBI" id="CHEBI:29108"/>
    </cofactor>
</comment>
<dbReference type="GO" id="GO:0006006">
    <property type="term" value="P:glucose metabolic process"/>
    <property type="evidence" value="ECO:0007669"/>
    <property type="project" value="TreeGrafter"/>
</dbReference>
<dbReference type="Proteomes" id="UP000236262">
    <property type="component" value="Unassembled WGS sequence"/>
</dbReference>
<evidence type="ECO:0000256" key="6">
    <source>
        <dbReference type="ARBA" id="ARBA00023277"/>
    </source>
</evidence>
<keyword evidence="4" id="KW-0106">Calcium</keyword>
<evidence type="ECO:0000256" key="2">
    <source>
        <dbReference type="ARBA" id="ARBA00006206"/>
    </source>
</evidence>
<accession>A0A3G6RM11</accession>
<evidence type="ECO:0000313" key="8">
    <source>
        <dbReference type="EMBL" id="PNW10934.1"/>
    </source>
</evidence>
<keyword evidence="10" id="KW-1185">Reference proteome</keyword>
<dbReference type="EMBL" id="CP033924">
    <property type="protein sequence ID" value="AZA81001.1"/>
    <property type="molecule type" value="Genomic_DNA"/>
</dbReference>
<dbReference type="CDD" id="cd09019">
    <property type="entry name" value="galactose_mutarotase_like"/>
    <property type="match status" value="1"/>
</dbReference>